<protein>
    <submittedName>
        <fullName evidence="1">Uncharacterized protein</fullName>
    </submittedName>
</protein>
<sequence>MYEIYTTYKCKVCKKEFVLLTEDIENMLKDRKLSCPYCLSKKILKRKPTSDLRECMEQRVYKRVKGALRQIK</sequence>
<dbReference type="Proteomes" id="UP000190951">
    <property type="component" value="Chromosome"/>
</dbReference>
<keyword evidence="2" id="KW-1185">Reference proteome</keyword>
<dbReference type="KEGG" id="crw:CROST_010240"/>
<gene>
    <name evidence="1" type="ORF">CROST_010240</name>
</gene>
<dbReference type="Gene3D" id="2.20.28.30">
    <property type="entry name" value="RNA polymerase ii, chain L"/>
    <property type="match status" value="1"/>
</dbReference>
<name>A0A1S8LV94_9CLOT</name>
<accession>A0A1S8LV94</accession>
<evidence type="ECO:0000313" key="2">
    <source>
        <dbReference type="Proteomes" id="UP000190951"/>
    </source>
</evidence>
<dbReference type="EMBL" id="CP096983">
    <property type="protein sequence ID" value="URZ10316.1"/>
    <property type="molecule type" value="Genomic_DNA"/>
</dbReference>
<organism evidence="1 2">
    <name type="scientific">Clostridium felsineum</name>
    <dbReference type="NCBI Taxonomy" id="36839"/>
    <lineage>
        <taxon>Bacteria</taxon>
        <taxon>Bacillati</taxon>
        <taxon>Bacillota</taxon>
        <taxon>Clostridia</taxon>
        <taxon>Eubacteriales</taxon>
        <taxon>Clostridiaceae</taxon>
        <taxon>Clostridium</taxon>
    </lineage>
</organism>
<evidence type="ECO:0000313" key="1">
    <source>
        <dbReference type="EMBL" id="URZ10316.1"/>
    </source>
</evidence>
<dbReference type="RefSeq" id="WP_077835083.1">
    <property type="nucleotide sequence ID" value="NZ_CP096983.1"/>
</dbReference>
<dbReference type="STRING" id="84029.CROST_30400"/>
<dbReference type="AlphaFoldDB" id="A0A1S8LV94"/>
<reference evidence="1 2" key="1">
    <citation type="submission" date="2022-04" db="EMBL/GenBank/DDBJ databases">
        <title>Genome sequence of C. roseum typestrain.</title>
        <authorList>
            <person name="Poehlein A."/>
            <person name="Schoch T."/>
            <person name="Duerre P."/>
            <person name="Daniel R."/>
        </authorList>
    </citation>
    <scope>NUCLEOTIDE SEQUENCE [LARGE SCALE GENOMIC DNA]</scope>
    <source>
        <strain evidence="1 2">DSM 7320</strain>
    </source>
</reference>
<proteinExistence type="predicted"/>